<dbReference type="GO" id="GO:0007165">
    <property type="term" value="P:signal transduction"/>
    <property type="evidence" value="ECO:0007669"/>
    <property type="project" value="TreeGrafter"/>
</dbReference>
<dbReference type="OrthoDB" id="430457at2759"/>
<dbReference type="PROSITE" id="PS50011">
    <property type="entry name" value="PROTEIN_KINASE_DOM"/>
    <property type="match status" value="1"/>
</dbReference>
<evidence type="ECO:0000259" key="4">
    <source>
        <dbReference type="PROSITE" id="PS50011"/>
    </source>
</evidence>
<dbReference type="PANTHER" id="PTHR23257">
    <property type="entry name" value="SERINE-THREONINE PROTEIN KINASE"/>
    <property type="match status" value="1"/>
</dbReference>
<feature type="domain" description="Protein kinase" evidence="4">
    <location>
        <begin position="221"/>
        <end position="544"/>
    </location>
</feature>
<dbReference type="AlphaFoldDB" id="C5L493"/>
<name>C5L493_PERM5</name>
<dbReference type="SMART" id="SM00220">
    <property type="entry name" value="S_TKc"/>
    <property type="match status" value="1"/>
</dbReference>
<dbReference type="GO" id="GO:0005737">
    <property type="term" value="C:cytoplasm"/>
    <property type="evidence" value="ECO:0007669"/>
    <property type="project" value="TreeGrafter"/>
</dbReference>
<keyword evidence="2 3" id="KW-0067">ATP-binding</keyword>
<dbReference type="PROSITE" id="PS00107">
    <property type="entry name" value="PROTEIN_KINASE_ATP"/>
    <property type="match status" value="1"/>
</dbReference>
<evidence type="ECO:0000256" key="1">
    <source>
        <dbReference type="ARBA" id="ARBA00022741"/>
    </source>
</evidence>
<feature type="binding site" evidence="3">
    <location>
        <position position="248"/>
    </location>
    <ligand>
        <name>ATP</name>
        <dbReference type="ChEBI" id="CHEBI:30616"/>
    </ligand>
</feature>
<protein>
    <recommendedName>
        <fullName evidence="4">Protein kinase domain-containing protein</fullName>
    </recommendedName>
</protein>
<dbReference type="GeneID" id="9041566"/>
<dbReference type="InParanoid" id="C5L493"/>
<evidence type="ECO:0000313" key="5">
    <source>
        <dbReference type="EMBL" id="EER08452.1"/>
    </source>
</evidence>
<dbReference type="InterPro" id="IPR017441">
    <property type="entry name" value="Protein_kinase_ATP_BS"/>
</dbReference>
<dbReference type="InterPro" id="IPR050167">
    <property type="entry name" value="Ser_Thr_protein_kinase"/>
</dbReference>
<dbReference type="CDD" id="cd00180">
    <property type="entry name" value="PKc"/>
    <property type="match status" value="1"/>
</dbReference>
<evidence type="ECO:0000256" key="3">
    <source>
        <dbReference type="PROSITE-ProRule" id="PRU10141"/>
    </source>
</evidence>
<dbReference type="GO" id="GO:0005524">
    <property type="term" value="F:ATP binding"/>
    <property type="evidence" value="ECO:0007669"/>
    <property type="project" value="UniProtKB-UniRule"/>
</dbReference>
<dbReference type="InterPro" id="IPR011009">
    <property type="entry name" value="Kinase-like_dom_sf"/>
</dbReference>
<organism evidence="6">
    <name type="scientific">Perkinsus marinus (strain ATCC 50983 / TXsc)</name>
    <dbReference type="NCBI Taxonomy" id="423536"/>
    <lineage>
        <taxon>Eukaryota</taxon>
        <taxon>Sar</taxon>
        <taxon>Alveolata</taxon>
        <taxon>Perkinsozoa</taxon>
        <taxon>Perkinsea</taxon>
        <taxon>Perkinsida</taxon>
        <taxon>Perkinsidae</taxon>
        <taxon>Perkinsus</taxon>
    </lineage>
</organism>
<sequence length="544" mass="59801">MATGSTEISKTYNNLSIQGSFPSYYYSCEHTTGRSCYASAYRTNFWQRPKPVFRLPGRQRTNNYIRNHYDHQSFQHCTIYNQTMYAPGYYCNTFYQPVNGVLDYCSVNEVSSSSTFSVNPCGRSPFQSNNIATVSPPFSPPQQQQQPSAVVIPPENRPYKATYSHHHDGVNQVEGPIHKMDAMWGGVDTSGSVLRDDLPEEVRRYKLTREELQICVGAGHWGYPGYLGGGTFGYVCSGVVRGSRCAVKVSRGVGRTSADDYDPQFVREVSMLSKLQSNPNIVTLLGFVASESATNSPCLLAMEEMATSLQSVIEGISPLPIPSTLTRVGIIRDVSSALEFMHSEGYVHRDVKPANVLLSHSYIAKLCDFGGCFTVEELQSGSATAACATAEYACPTHPSCLQCSCDIFSLGLVIVQVVHLIDIYTATSRRGLALPSNLHLEDMIKIADLCINPVDACRPTSHALKDHFTKAFSELTNTYSSPPKTSKFGKLVTRRGGGAVGVATQNTERRRKCKQNTMPPNIRRVLVPKSAVPLRCSPMLLVSS</sequence>
<dbReference type="RefSeq" id="XP_002776636.1">
    <property type="nucleotide sequence ID" value="XM_002776590.1"/>
</dbReference>
<dbReference type="Proteomes" id="UP000007800">
    <property type="component" value="Unassembled WGS sequence"/>
</dbReference>
<proteinExistence type="predicted"/>
<dbReference type="EMBL" id="GG679028">
    <property type="protein sequence ID" value="EER08452.1"/>
    <property type="molecule type" value="Genomic_DNA"/>
</dbReference>
<keyword evidence="1 3" id="KW-0547">Nucleotide-binding</keyword>
<dbReference type="InterPro" id="IPR008271">
    <property type="entry name" value="Ser/Thr_kinase_AS"/>
</dbReference>
<dbReference type="InterPro" id="IPR000719">
    <property type="entry name" value="Prot_kinase_dom"/>
</dbReference>
<accession>C5L493</accession>
<gene>
    <name evidence="5" type="ORF">Pmar_PMAR011018</name>
</gene>
<dbReference type="Pfam" id="PF00069">
    <property type="entry name" value="Pkinase"/>
    <property type="match status" value="1"/>
</dbReference>
<dbReference type="Gene3D" id="1.10.510.10">
    <property type="entry name" value="Transferase(Phosphotransferase) domain 1"/>
    <property type="match status" value="1"/>
</dbReference>
<keyword evidence="6" id="KW-1185">Reference proteome</keyword>
<evidence type="ECO:0000313" key="6">
    <source>
        <dbReference type="Proteomes" id="UP000007800"/>
    </source>
</evidence>
<dbReference type="PROSITE" id="PS00108">
    <property type="entry name" value="PROTEIN_KINASE_ST"/>
    <property type="match status" value="1"/>
</dbReference>
<evidence type="ECO:0000256" key="2">
    <source>
        <dbReference type="ARBA" id="ARBA00022840"/>
    </source>
</evidence>
<dbReference type="GO" id="GO:0004672">
    <property type="term" value="F:protein kinase activity"/>
    <property type="evidence" value="ECO:0007669"/>
    <property type="project" value="InterPro"/>
</dbReference>
<reference evidence="5 6" key="1">
    <citation type="submission" date="2008-07" db="EMBL/GenBank/DDBJ databases">
        <authorList>
            <person name="El-Sayed N."/>
            <person name="Caler E."/>
            <person name="Inman J."/>
            <person name="Amedeo P."/>
            <person name="Hass B."/>
            <person name="Wortman J."/>
        </authorList>
    </citation>
    <scope>NUCLEOTIDE SEQUENCE [LARGE SCALE GENOMIC DNA]</scope>
    <source>
        <strain evidence="6">ATCC 50983 / TXsc</strain>
    </source>
</reference>
<dbReference type="SUPFAM" id="SSF56112">
    <property type="entry name" value="Protein kinase-like (PK-like)"/>
    <property type="match status" value="1"/>
</dbReference>